<dbReference type="AlphaFoldDB" id="A0A8D0G8V3"/>
<evidence type="ECO:0000256" key="7">
    <source>
        <dbReference type="ARBA" id="ARBA00022475"/>
    </source>
</evidence>
<evidence type="ECO:0000256" key="20">
    <source>
        <dbReference type="ARBA" id="ARBA00023319"/>
    </source>
</evidence>
<evidence type="ECO:0000256" key="2">
    <source>
        <dbReference type="ARBA" id="ARBA00004484"/>
    </source>
</evidence>
<dbReference type="InterPro" id="IPR027098">
    <property type="entry name" value="Na_channel_b1/b3"/>
</dbReference>
<dbReference type="Ensembl" id="ENSSPUT00000002061.1">
    <property type="protein sequence ID" value="ENSSPUP00000001950.1"/>
    <property type="gene ID" value="ENSSPUG00000001486.1"/>
</dbReference>
<keyword evidence="16" id="KW-0325">Glycoprotein</keyword>
<evidence type="ECO:0000256" key="25">
    <source>
        <dbReference type="ARBA" id="ARBA00049669"/>
    </source>
</evidence>
<keyword evidence="14 26" id="KW-0472">Membrane</keyword>
<sequence>SLCQGGCVEVDSHTEAVLEKTFKITCISCKKRSETEAEAFTEWFFRETGTEDLVKILRYDPDDYMHVMDERFQELVVWNGSKNTRDLQDFSIFILNVTFQHAGEYHCSVNRTLTFASTFEHTVIVNKTIHVTVVEKANRDMASIVSEIMMYVLIVVLTIWLVAEMVYCYKKIAAATEAAAQENASEYLAITSESKENCTGVQVAE</sequence>
<name>A0A8D0G8V3_SPHPU</name>
<evidence type="ECO:0000256" key="14">
    <source>
        <dbReference type="ARBA" id="ARBA00023136"/>
    </source>
</evidence>
<evidence type="ECO:0000256" key="10">
    <source>
        <dbReference type="ARBA" id="ARBA00022882"/>
    </source>
</evidence>
<keyword evidence="18" id="KW-0966">Cell projection</keyword>
<reference evidence="28" key="2">
    <citation type="submission" date="2025-09" db="UniProtKB">
        <authorList>
            <consortium name="Ensembl"/>
        </authorList>
    </citation>
    <scope>IDENTIFICATION</scope>
</reference>
<proteinExistence type="inferred from homology"/>
<gene>
    <name evidence="28" type="primary">SCN1B</name>
</gene>
<evidence type="ECO:0000256" key="16">
    <source>
        <dbReference type="ARBA" id="ARBA00023180"/>
    </source>
</evidence>
<dbReference type="GO" id="GO:0086047">
    <property type="term" value="P:membrane depolarization during Purkinje myocyte cell action potential"/>
    <property type="evidence" value="ECO:0007669"/>
    <property type="project" value="Ensembl"/>
</dbReference>
<evidence type="ECO:0000256" key="6">
    <source>
        <dbReference type="ARBA" id="ARBA00022461"/>
    </source>
</evidence>
<comment type="function">
    <text evidence="23">Regulatory subunit of multiple voltage-gated sodium (Nav) channels directly mediating the depolarization of excitable membranes. Navs, also called VGSCs (voltage-gated sodium channels) or VDSCs (voltage-dependent sodium channels), operate by switching between closed and open conformations depending on the voltage difference across the membrane. In the open conformation they allow Na(+) ions to selectively pass through the pore, along their electrochemical gradient. The influx of Na+ ions provokes membrane depolarization, initiating the propagation of electrical signals throughout cells and tissues. The accessory beta subunits participate in localization and functional modulation of the Nav channels. Modulates the activity of SCN1A/Nav1.1, SCN2A/Nav1.2, SCN3A/Nav1.3, SCN4A/Nav1.4, SCN5A/Nav1.5, SCN8A/Nav1.6, SCN9A/Nav1.7 and SCN10A/Nav1.8.</text>
</comment>
<keyword evidence="20" id="KW-0393">Immunoglobulin domain</keyword>
<comment type="similarity">
    <text evidence="4">Belongs to the sodium channel auxiliary subunit SCN3B (TC 8.A.17) family.</text>
</comment>
<evidence type="ECO:0000256" key="13">
    <source>
        <dbReference type="ARBA" id="ARBA00023065"/>
    </source>
</evidence>
<dbReference type="GO" id="GO:0030424">
    <property type="term" value="C:axon"/>
    <property type="evidence" value="ECO:0007669"/>
    <property type="project" value="UniProtKB-SubCell"/>
</dbReference>
<keyword evidence="10" id="KW-0851">Voltage-gated channel</keyword>
<evidence type="ECO:0000256" key="26">
    <source>
        <dbReference type="SAM" id="Phobius"/>
    </source>
</evidence>
<dbReference type="GO" id="GO:0086091">
    <property type="term" value="P:regulation of heart rate by cardiac conduction"/>
    <property type="evidence" value="ECO:0007669"/>
    <property type="project" value="Ensembl"/>
</dbReference>
<dbReference type="GO" id="GO:0043204">
    <property type="term" value="C:perikaryon"/>
    <property type="evidence" value="ECO:0007669"/>
    <property type="project" value="UniProtKB-SubCell"/>
</dbReference>
<evidence type="ECO:0000256" key="9">
    <source>
        <dbReference type="ARBA" id="ARBA00022729"/>
    </source>
</evidence>
<evidence type="ECO:0000256" key="24">
    <source>
        <dbReference type="ARBA" id="ARBA00047180"/>
    </source>
</evidence>
<evidence type="ECO:0000256" key="8">
    <source>
        <dbReference type="ARBA" id="ARBA00022692"/>
    </source>
</evidence>
<dbReference type="GO" id="GO:0001518">
    <property type="term" value="C:voltage-gated sodium channel complex"/>
    <property type="evidence" value="ECO:0007669"/>
    <property type="project" value="Ensembl"/>
</dbReference>
<feature type="domain" description="Immunoglobulin V-set" evidence="27">
    <location>
        <begin position="11"/>
        <end position="122"/>
    </location>
</feature>
<dbReference type="FunFam" id="2.60.40.10:FF:000375">
    <property type="entry name" value="Sodium channel beta 1 subunit"/>
    <property type="match status" value="1"/>
</dbReference>
<dbReference type="Pfam" id="PF07686">
    <property type="entry name" value="V-set"/>
    <property type="match status" value="1"/>
</dbReference>
<dbReference type="SUPFAM" id="SSF48726">
    <property type="entry name" value="Immunoglobulin"/>
    <property type="match status" value="1"/>
</dbReference>
<dbReference type="Proteomes" id="UP000694392">
    <property type="component" value="Unplaced"/>
</dbReference>
<evidence type="ECO:0000256" key="4">
    <source>
        <dbReference type="ARBA" id="ARBA00010404"/>
    </source>
</evidence>
<keyword evidence="5" id="KW-0813">Transport</keyword>
<keyword evidence="9" id="KW-0732">Signal</keyword>
<evidence type="ECO:0000256" key="5">
    <source>
        <dbReference type="ARBA" id="ARBA00022448"/>
    </source>
</evidence>
<keyword evidence="6" id="KW-0894">Sodium channel</keyword>
<evidence type="ECO:0000256" key="12">
    <source>
        <dbReference type="ARBA" id="ARBA00023053"/>
    </source>
</evidence>
<comment type="subunit">
    <text evidence="25">A voltage-gated sodium (Nav) channel consists of an ion-conducting pore-forming alpha subunit functional on its own that is regulated by one or more beta subunits. Forms homodimers and homotrimers. SCN3B is non-covalently associated with alpha subunits and induces the formation of alpha subunit oligomers, including trimers. Interacts with SCN5A/Nav1.5; regulatory subunit of SCN5A/Nav1.5. Interacts with SCN7A/Nav2.1; probable regulatory subunit of SCN7A/Nav2.1. Interacts with SCN10A; regulatory subunit of SCN10A/Nav1.8. Interacts with NFASC; probably involved in targeting the sodium channels to the nodes of Ranvier.</text>
</comment>
<dbReference type="GO" id="GO:0086002">
    <property type="term" value="P:cardiac muscle cell action potential involved in contraction"/>
    <property type="evidence" value="ECO:0007669"/>
    <property type="project" value="Ensembl"/>
</dbReference>
<evidence type="ECO:0000256" key="18">
    <source>
        <dbReference type="ARBA" id="ARBA00023273"/>
    </source>
</evidence>
<keyword evidence="13" id="KW-0406">Ion transport</keyword>
<evidence type="ECO:0000256" key="17">
    <source>
        <dbReference type="ARBA" id="ARBA00023201"/>
    </source>
</evidence>
<comment type="subcellular location">
    <subcellularLocation>
        <location evidence="1">Cell membrane</location>
        <topology evidence="1">Single-pass type I membrane protein</topology>
    </subcellularLocation>
    <subcellularLocation>
        <location evidence="3">Cell projection</location>
        <location evidence="3">Axon</location>
    </subcellularLocation>
    <subcellularLocation>
        <location evidence="2">Perikaryon</location>
    </subcellularLocation>
</comment>
<dbReference type="GO" id="GO:0019871">
    <property type="term" value="F:sodium channel inhibitor activity"/>
    <property type="evidence" value="ECO:0007669"/>
    <property type="project" value="TreeGrafter"/>
</dbReference>
<comment type="similarity">
    <text evidence="21">Belongs to the sodium channel auxiliary subunit SCN1B (TC 8.A.17) family.</text>
</comment>
<evidence type="ECO:0000256" key="19">
    <source>
        <dbReference type="ARBA" id="ARBA00023303"/>
    </source>
</evidence>
<evidence type="ECO:0000256" key="21">
    <source>
        <dbReference type="ARBA" id="ARBA00024210"/>
    </source>
</evidence>
<dbReference type="PANTHER" id="PTHR10546">
    <property type="entry name" value="SODIUM CHANNEL SUBUNIT BETA-1 AND 3"/>
    <property type="match status" value="1"/>
</dbReference>
<dbReference type="OMA" id="VWGGCVE"/>
<feature type="transmembrane region" description="Helical" evidence="26">
    <location>
        <begin position="148"/>
        <end position="169"/>
    </location>
</feature>
<keyword evidence="29" id="KW-1185">Reference proteome</keyword>
<evidence type="ECO:0000256" key="3">
    <source>
        <dbReference type="ARBA" id="ARBA00004489"/>
    </source>
</evidence>
<protein>
    <recommendedName>
        <fullName evidence="24">Sodium channel regulatory subunit beta-1</fullName>
    </recommendedName>
    <alternativeName>
        <fullName evidence="22">Sodium channel regulatory subunit beta-3</fullName>
    </alternativeName>
</protein>
<keyword evidence="17" id="KW-0739">Sodium transport</keyword>
<evidence type="ECO:0000256" key="22">
    <source>
        <dbReference type="ARBA" id="ARBA00044530"/>
    </source>
</evidence>
<dbReference type="PANTHER" id="PTHR10546:SF2">
    <property type="entry name" value="SODIUM CHANNEL SUBUNIT BETA-1"/>
    <property type="match status" value="1"/>
</dbReference>
<dbReference type="InterPro" id="IPR036179">
    <property type="entry name" value="Ig-like_dom_sf"/>
</dbReference>
<keyword evidence="11 26" id="KW-1133">Transmembrane helix</keyword>
<dbReference type="GO" id="GO:0044325">
    <property type="term" value="F:transmembrane transporter binding"/>
    <property type="evidence" value="ECO:0007669"/>
    <property type="project" value="TreeGrafter"/>
</dbReference>
<evidence type="ECO:0000259" key="27">
    <source>
        <dbReference type="Pfam" id="PF07686"/>
    </source>
</evidence>
<organism evidence="28 29">
    <name type="scientific">Sphenodon punctatus</name>
    <name type="common">Tuatara</name>
    <name type="synonym">Hatteria punctata</name>
    <dbReference type="NCBI Taxonomy" id="8508"/>
    <lineage>
        <taxon>Eukaryota</taxon>
        <taxon>Metazoa</taxon>
        <taxon>Chordata</taxon>
        <taxon>Craniata</taxon>
        <taxon>Vertebrata</taxon>
        <taxon>Euteleostomi</taxon>
        <taxon>Lepidosauria</taxon>
        <taxon>Sphenodontia</taxon>
        <taxon>Sphenodontidae</taxon>
        <taxon>Sphenodon</taxon>
    </lineage>
</organism>
<keyword evidence="7" id="KW-1003">Cell membrane</keyword>
<evidence type="ECO:0000256" key="11">
    <source>
        <dbReference type="ARBA" id="ARBA00022989"/>
    </source>
</evidence>
<dbReference type="GO" id="GO:0010765">
    <property type="term" value="P:positive regulation of sodium ion transport"/>
    <property type="evidence" value="ECO:0007669"/>
    <property type="project" value="Ensembl"/>
</dbReference>
<keyword evidence="8 26" id="KW-0812">Transmembrane</keyword>
<keyword evidence="12" id="KW-0915">Sodium</keyword>
<keyword evidence="15" id="KW-1015">Disulfide bond</keyword>
<dbReference type="GeneTree" id="ENSGT00390000018560"/>
<evidence type="ECO:0000256" key="1">
    <source>
        <dbReference type="ARBA" id="ARBA00004251"/>
    </source>
</evidence>
<dbReference type="GO" id="GO:0060371">
    <property type="term" value="P:regulation of atrial cardiac muscle cell membrane depolarization"/>
    <property type="evidence" value="ECO:0007669"/>
    <property type="project" value="Ensembl"/>
</dbReference>
<evidence type="ECO:0000256" key="23">
    <source>
        <dbReference type="ARBA" id="ARBA00045714"/>
    </source>
</evidence>
<evidence type="ECO:0000313" key="29">
    <source>
        <dbReference type="Proteomes" id="UP000694392"/>
    </source>
</evidence>
<reference evidence="28" key="1">
    <citation type="submission" date="2025-08" db="UniProtKB">
        <authorList>
            <consortium name="Ensembl"/>
        </authorList>
    </citation>
    <scope>IDENTIFICATION</scope>
</reference>
<dbReference type="Gene3D" id="2.60.40.10">
    <property type="entry name" value="Immunoglobulins"/>
    <property type="match status" value="1"/>
</dbReference>
<dbReference type="GO" id="GO:0005272">
    <property type="term" value="F:sodium channel activity"/>
    <property type="evidence" value="ECO:0007669"/>
    <property type="project" value="UniProtKB-KW"/>
</dbReference>
<dbReference type="InterPro" id="IPR013783">
    <property type="entry name" value="Ig-like_fold"/>
</dbReference>
<evidence type="ECO:0000256" key="15">
    <source>
        <dbReference type="ARBA" id="ARBA00023157"/>
    </source>
</evidence>
<accession>A0A8D0G8V3</accession>
<evidence type="ECO:0000313" key="28">
    <source>
        <dbReference type="Ensembl" id="ENSSPUP00000001950.1"/>
    </source>
</evidence>
<dbReference type="InterPro" id="IPR013106">
    <property type="entry name" value="Ig_V-set"/>
</dbReference>
<keyword evidence="19" id="KW-0407">Ion channel</keyword>